<dbReference type="EMBL" id="CAJZCX010000008">
    <property type="protein sequence ID" value="CAG9478124.1"/>
    <property type="molecule type" value="Genomic_DNA"/>
</dbReference>
<evidence type="ECO:0000256" key="2">
    <source>
        <dbReference type="SAM" id="SignalP"/>
    </source>
</evidence>
<feature type="compositionally biased region" description="Gly residues" evidence="1">
    <location>
        <begin position="391"/>
        <end position="409"/>
    </location>
</feature>
<gene>
    <name evidence="3" type="ORF">PVW1_110046800</name>
</gene>
<feature type="chain" id="PRO_5035762822" evidence="2">
    <location>
        <begin position="19"/>
        <end position="1186"/>
    </location>
</feature>
<feature type="compositionally biased region" description="Basic and acidic residues" evidence="1">
    <location>
        <begin position="580"/>
        <end position="601"/>
    </location>
</feature>
<dbReference type="AlphaFoldDB" id="A0A8S4H9K7"/>
<reference evidence="3" key="1">
    <citation type="submission" date="2021-09" db="EMBL/GenBank/DDBJ databases">
        <authorList>
            <consortium name="Pathogen Informatics"/>
        </authorList>
    </citation>
    <scope>NUCLEOTIDE SEQUENCE</scope>
    <source>
        <strain evidence="3">PvW1</strain>
    </source>
</reference>
<feature type="compositionally biased region" description="Basic and acidic residues" evidence="1">
    <location>
        <begin position="1072"/>
        <end position="1089"/>
    </location>
</feature>
<evidence type="ECO:0000313" key="3">
    <source>
        <dbReference type="EMBL" id="CAG9478124.1"/>
    </source>
</evidence>
<comment type="caution">
    <text evidence="3">The sequence shown here is derived from an EMBL/GenBank/DDBJ whole genome shotgun (WGS) entry which is preliminary data.</text>
</comment>
<evidence type="ECO:0000313" key="4">
    <source>
        <dbReference type="Proteomes" id="UP000779233"/>
    </source>
</evidence>
<feature type="signal peptide" evidence="2">
    <location>
        <begin position="1"/>
        <end position="18"/>
    </location>
</feature>
<accession>A0A8S4H9K7</accession>
<evidence type="ECO:0000256" key="1">
    <source>
        <dbReference type="SAM" id="MobiDB-lite"/>
    </source>
</evidence>
<proteinExistence type="predicted"/>
<feature type="region of interest" description="Disordered" evidence="1">
    <location>
        <begin position="801"/>
        <end position="850"/>
    </location>
</feature>
<sequence>MKGSLLIVFVALLASSFCFLVKEKSGLLGFTRGHSNWGKAAKGRSVGRKFLTSWREEPVCENGGALQEGVVPTHDRLSEPMQGGFLDQGPPKEQIHHPKRRKFLNAKKEDDYYHLYLHHICKKVKIIKKQRYLYSPTKYESVRSYIKRELKECLDMNTAAYLFKATEYYAKGVLDVSVYVSEVVHLLSFFTFNGKCNLEGDEGGSGGVGVGVGGGGDAAEEQAGGDDAAEQILKGGETNGTSGKTKMSKLLQKDERYKSFCLHFTRLVDAVSGLFCCIGKRSKREEIASYLKRSSLTDQWHNYSPDDLHLDTNFMIYIIRLTKYKDANYLCSLKRLRGYAEGEVKEIFLNCMRDGLLDLDYLTILQSAFLARESCRGDVVPRLFAPSNVSGGSGGSGVGSGSGAGGGGETQIKQEHLRKIEQRYEALLKKRTSRQKEEKRGKLSEDQLKSIISELLGRNVFLAKGDSDKLAKKKKKKKKKKKNGYQVGENLSRMDLHEVEEERLQEVIKKRCGGGTLGPENCANVVRRMNRLLDSHDVDVAIRLRPRGEGGLAQEEAQGGAQRDTQGDAPKTSDATEDGVTVRDIRSSRDIRNRGDVRSDGEGEERADEKVDLSDFSLSNLKKYITYRKALQERKNAEGDTAKERGIGEASGEKGGGANPGGLSQLDQDVLKYFDVTPRQDSVLFEFNDFILEKELSSARLPQGGQPVLGALPGGGEEEVVGELGEEFGEEAGEDVGEVAELVDEEVVGELGEAGEEVEEVDEELGEEFGEEAGEDVGEVAELVDEEVVEEVDDEVVEEMAEEVDEEDSEEIGEESGEDVGDDSGEAALGTDWTGAEPPPRGKKAKINRDGKGAAEKLRMHLRTRGSTKSRHQFENIFPRDFEEKMELLMVILKEEGKNKKKVIVCADEEERDIIRMKCTVEGVEYEEIVGGIKNIKRYMKKGGNFQSACFVLMGELASTLELRKVCGGLSERAAGGGGERSGGEPGKDKSGRSDTRDDRGVEPGKDKSGRSDTQDDRGGEPGRGDTLDDRGDVTIYHFAEHAPKALALKKLFHSIVNEEDNVTLYMKSRKRGGERTREATRATRERKSNPRGTTNHSDVFVPYQKRVRKKKLSKSEEKWLAFRRRTLKKIDEMKQKAHLIKMRKMKKRDQRVQRVVTKLKARSKEKTMAKGKSKSKSSKVGAKKR</sequence>
<feature type="compositionally biased region" description="Basic residues" evidence="1">
    <location>
        <begin position="471"/>
        <end position="483"/>
    </location>
</feature>
<keyword evidence="2" id="KW-0732">Signal</keyword>
<feature type="compositionally biased region" description="Basic and acidic residues" evidence="1">
    <location>
        <begin position="982"/>
        <end position="1031"/>
    </location>
</feature>
<protein>
    <submittedName>
        <fullName evidence="3">(malaria parasite P. vivax) hypothetical protein</fullName>
    </submittedName>
</protein>
<feature type="compositionally biased region" description="Basic residues" evidence="1">
    <location>
        <begin position="1170"/>
        <end position="1186"/>
    </location>
</feature>
<feature type="region of interest" description="Disordered" evidence="1">
    <location>
        <begin position="1069"/>
        <end position="1098"/>
    </location>
</feature>
<feature type="region of interest" description="Disordered" evidence="1">
    <location>
        <begin position="390"/>
        <end position="411"/>
    </location>
</feature>
<feature type="compositionally biased region" description="Acidic residues" evidence="1">
    <location>
        <begin position="801"/>
        <end position="825"/>
    </location>
</feature>
<feature type="region of interest" description="Disordered" evidence="1">
    <location>
        <begin position="634"/>
        <end position="663"/>
    </location>
</feature>
<organism evidence="3 4">
    <name type="scientific">Plasmodium vivax</name>
    <name type="common">malaria parasite P. vivax</name>
    <dbReference type="NCBI Taxonomy" id="5855"/>
    <lineage>
        <taxon>Eukaryota</taxon>
        <taxon>Sar</taxon>
        <taxon>Alveolata</taxon>
        <taxon>Apicomplexa</taxon>
        <taxon>Aconoidasida</taxon>
        <taxon>Haemosporida</taxon>
        <taxon>Plasmodiidae</taxon>
        <taxon>Plasmodium</taxon>
        <taxon>Plasmodium (Plasmodium)</taxon>
    </lineage>
</organism>
<feature type="region of interest" description="Disordered" evidence="1">
    <location>
        <begin position="546"/>
        <end position="611"/>
    </location>
</feature>
<feature type="region of interest" description="Disordered" evidence="1">
    <location>
        <begin position="1143"/>
        <end position="1186"/>
    </location>
</feature>
<feature type="region of interest" description="Disordered" evidence="1">
    <location>
        <begin position="972"/>
        <end position="1031"/>
    </location>
</feature>
<feature type="region of interest" description="Disordered" evidence="1">
    <location>
        <begin position="471"/>
        <end position="490"/>
    </location>
</feature>
<feature type="region of interest" description="Disordered" evidence="1">
    <location>
        <begin position="751"/>
        <end position="778"/>
    </location>
</feature>
<feature type="compositionally biased region" description="Low complexity" evidence="1">
    <location>
        <begin position="552"/>
        <end position="562"/>
    </location>
</feature>
<name>A0A8S4H9K7_PLAVI</name>
<feature type="compositionally biased region" description="Basic and acidic residues" evidence="1">
    <location>
        <begin position="634"/>
        <end position="647"/>
    </location>
</feature>
<dbReference type="Proteomes" id="UP000779233">
    <property type="component" value="Unassembled WGS sequence"/>
</dbReference>